<comment type="caution">
    <text evidence="3">The sequence shown here is derived from an EMBL/GenBank/DDBJ whole genome shotgun (WGS) entry which is preliminary data.</text>
</comment>
<dbReference type="AlphaFoldDB" id="A0A3M2SF05"/>
<accession>A0A3M2SF05</accession>
<dbReference type="PANTHER" id="PTHR24148:SF78">
    <property type="entry name" value="HETEROKARYON INCOMPATIBILITY DOMAIN-CONTAINING PROTEIN"/>
    <property type="match status" value="1"/>
</dbReference>
<dbReference type="OrthoDB" id="194358at2759"/>
<proteinExistence type="predicted"/>
<dbReference type="STRING" id="2010991.A0A3M2SF05"/>
<dbReference type="Pfam" id="PF23397">
    <property type="entry name" value="DUF7104"/>
    <property type="match status" value="4"/>
</dbReference>
<dbReference type="Proteomes" id="UP000277212">
    <property type="component" value="Unassembled WGS sequence"/>
</dbReference>
<dbReference type="PANTHER" id="PTHR24148">
    <property type="entry name" value="ANKYRIN REPEAT DOMAIN-CONTAINING PROTEIN 39 HOMOLOG-RELATED"/>
    <property type="match status" value="1"/>
</dbReference>
<evidence type="ECO:0000313" key="4">
    <source>
        <dbReference type="Proteomes" id="UP000277212"/>
    </source>
</evidence>
<feature type="region of interest" description="Disordered" evidence="1">
    <location>
        <begin position="698"/>
        <end position="732"/>
    </location>
</feature>
<organism evidence="3 4">
    <name type="scientific">Fusarium kuroshium</name>
    <dbReference type="NCBI Taxonomy" id="2010991"/>
    <lineage>
        <taxon>Eukaryota</taxon>
        <taxon>Fungi</taxon>
        <taxon>Dikarya</taxon>
        <taxon>Ascomycota</taxon>
        <taxon>Pezizomycotina</taxon>
        <taxon>Sordariomycetes</taxon>
        <taxon>Hypocreomycetidae</taxon>
        <taxon>Hypocreales</taxon>
        <taxon>Nectriaceae</taxon>
        <taxon>Fusarium</taxon>
        <taxon>Fusarium solani species complex</taxon>
    </lineage>
</organism>
<keyword evidence="4" id="KW-1185">Reference proteome</keyword>
<gene>
    <name evidence="3" type="ORF">CDV36_004223</name>
</gene>
<evidence type="ECO:0000259" key="2">
    <source>
        <dbReference type="Pfam" id="PF06985"/>
    </source>
</evidence>
<evidence type="ECO:0000256" key="1">
    <source>
        <dbReference type="SAM" id="MobiDB-lite"/>
    </source>
</evidence>
<dbReference type="Pfam" id="PF06985">
    <property type="entry name" value="HET"/>
    <property type="match status" value="1"/>
</dbReference>
<protein>
    <recommendedName>
        <fullName evidence="2">Heterokaryon incompatibility domain-containing protein</fullName>
    </recommendedName>
</protein>
<name>A0A3M2SF05_9HYPO</name>
<dbReference type="InterPro" id="IPR052895">
    <property type="entry name" value="HetReg/Transcr_Mod"/>
</dbReference>
<feature type="domain" description="Heterokaryon incompatibility" evidence="2">
    <location>
        <begin position="110"/>
        <end position="197"/>
    </location>
</feature>
<dbReference type="Gene3D" id="1.20.5.340">
    <property type="match status" value="2"/>
</dbReference>
<evidence type="ECO:0000313" key="3">
    <source>
        <dbReference type="EMBL" id="RMJ16109.1"/>
    </source>
</evidence>
<reference evidence="3 4" key="1">
    <citation type="submission" date="2017-06" db="EMBL/GenBank/DDBJ databases">
        <title>Comparative genomic analysis of Ambrosia Fusariam Clade fungi.</title>
        <authorList>
            <person name="Stajich J.E."/>
            <person name="Carrillo J."/>
            <person name="Kijimoto T."/>
            <person name="Eskalen A."/>
            <person name="O'Donnell K."/>
            <person name="Kasson M."/>
        </authorList>
    </citation>
    <scope>NUCLEOTIDE SEQUENCE [LARGE SCALE GENOMIC DNA]</scope>
    <source>
        <strain evidence="3">UCR3666</strain>
    </source>
</reference>
<sequence length="732" mass="81239">MSPEKPSPEKSGQGDGSPLQGPKTLARDVDSVPPNQPAASPAGFVLAQGSGAFKGVTSACLSPSTYRYSPLPKDCIRLLWLMPHENKDAPIQCQLFDYLLLGSRGGTHLYEALSYVWGSPEKTQSIFTPTGCVPVTENLHAALSRLRDGSLPRIVWADAVCINQDDMEERDRQVKAMAKIYAKASRVIVWLEETPAGGHGDAPSDGDLALEEIRRAAAGKIEGHAFCSGLKHLDLSEAPAVQSRIKSAVYLIKDAVFRPKAVVSSSDRFSLGIASLGELVDMYHNREATDRRDKVYALLGMSSDVTIRADLMPDYKASWKDLFYRLVRSLVGEVASVETWDNKEIATIRSDVCVLGHISSVLEHEDDKQSVEIIFQDVLEPFAVREKLRAQHTLHASAKSIQVGDVICLLQGSSTPTIIRVYDDYCAIVAIAISLPNGFIFEEGNRKVLTVFTWSNYFSDFGTFSHRCLLIWDWEKTSRNSYAGKDYTCLLKSQPAKDDTTEQEKLLDEAAGLERLGLVFRDSGQDEEAIKRLQQAFETLNSIPQAEIHHKIATMDNLNMTYKKEGGQKNAAKAERLGAMADLLGRRGDYIKITEDNLARVAISFDREVMEFLLDCRSNEVHVTEKVVIAAVRNPRHAKEVMKLLLDRRGEEITITEEVGRAAAENDNSSMQLMEFFLDRRGEEFDITEEVVKAAAGNPRKGECMESSGGEYWKREGGATAPPRFDRRTDPP</sequence>
<feature type="region of interest" description="Disordered" evidence="1">
    <location>
        <begin position="1"/>
        <end position="41"/>
    </location>
</feature>
<dbReference type="InterPro" id="IPR010730">
    <property type="entry name" value="HET"/>
</dbReference>
<dbReference type="EMBL" id="NKUJ01000053">
    <property type="protein sequence ID" value="RMJ16109.1"/>
    <property type="molecule type" value="Genomic_DNA"/>
</dbReference>
<dbReference type="InterPro" id="IPR055530">
    <property type="entry name" value="DUF7104"/>
</dbReference>